<accession>A0AA86V846</accession>
<evidence type="ECO:0000256" key="1">
    <source>
        <dbReference type="SAM" id="SignalP"/>
    </source>
</evidence>
<evidence type="ECO:0000313" key="2">
    <source>
        <dbReference type="EMBL" id="CAJ1781093.1"/>
    </source>
</evidence>
<protein>
    <submittedName>
        <fullName evidence="2">Uncharacterized protein</fullName>
    </submittedName>
</protein>
<evidence type="ECO:0000313" key="3">
    <source>
        <dbReference type="Proteomes" id="UP001189624"/>
    </source>
</evidence>
<feature type="signal peptide" evidence="1">
    <location>
        <begin position="1"/>
        <end position="26"/>
    </location>
</feature>
<sequence>MRLTLHFVATGTVVLVIAWVAHMRNGLEEDMEDVKLGLYEPPDRCQHVRLSQIMQNGKDTERSGVEHSLKKKLEVPTAFDSIENFLEVAEQSQDRGLACGRTK</sequence>
<proteinExistence type="predicted"/>
<feature type="chain" id="PRO_5041716069" evidence="1">
    <location>
        <begin position="27"/>
        <end position="103"/>
    </location>
</feature>
<dbReference type="AlphaFoldDB" id="A0AA86V846"/>
<gene>
    <name evidence="2" type="ORF">AYBTSS11_LOCUS88</name>
</gene>
<keyword evidence="1" id="KW-0732">Signal</keyword>
<reference evidence="2" key="1">
    <citation type="submission" date="2023-10" db="EMBL/GenBank/DDBJ databases">
        <authorList>
            <person name="Domelevo Entfellner J.-B."/>
        </authorList>
    </citation>
    <scope>NUCLEOTIDE SEQUENCE</scope>
</reference>
<dbReference type="EMBL" id="OY731398">
    <property type="protein sequence ID" value="CAJ1781093.1"/>
    <property type="molecule type" value="Genomic_DNA"/>
</dbReference>
<organism evidence="2 3">
    <name type="scientific">Sphenostylis stenocarpa</name>
    <dbReference type="NCBI Taxonomy" id="92480"/>
    <lineage>
        <taxon>Eukaryota</taxon>
        <taxon>Viridiplantae</taxon>
        <taxon>Streptophyta</taxon>
        <taxon>Embryophyta</taxon>
        <taxon>Tracheophyta</taxon>
        <taxon>Spermatophyta</taxon>
        <taxon>Magnoliopsida</taxon>
        <taxon>eudicotyledons</taxon>
        <taxon>Gunneridae</taxon>
        <taxon>Pentapetalae</taxon>
        <taxon>rosids</taxon>
        <taxon>fabids</taxon>
        <taxon>Fabales</taxon>
        <taxon>Fabaceae</taxon>
        <taxon>Papilionoideae</taxon>
        <taxon>50 kb inversion clade</taxon>
        <taxon>NPAAA clade</taxon>
        <taxon>indigoferoid/millettioid clade</taxon>
        <taxon>Phaseoleae</taxon>
        <taxon>Sphenostylis</taxon>
    </lineage>
</organism>
<keyword evidence="3" id="KW-1185">Reference proteome</keyword>
<dbReference type="Gramene" id="rna-AYBTSS11_LOCUS88">
    <property type="protein sequence ID" value="CAJ1781093.1"/>
    <property type="gene ID" value="gene-AYBTSS11_LOCUS88"/>
</dbReference>
<name>A0AA86V846_9FABA</name>
<dbReference type="Proteomes" id="UP001189624">
    <property type="component" value="Chromosome 1"/>
</dbReference>